<dbReference type="RefSeq" id="WP_115323667.1">
    <property type="nucleotide sequence ID" value="NZ_CP033905.1"/>
</dbReference>
<dbReference type="InterPro" id="IPR051393">
    <property type="entry name" value="ABC_transporter_permease"/>
</dbReference>
<keyword evidence="4 7" id="KW-0812">Transmembrane</keyword>
<comment type="similarity">
    <text evidence="7">Belongs to the binding-protein-dependent transport system permease family.</text>
</comment>
<evidence type="ECO:0000256" key="6">
    <source>
        <dbReference type="ARBA" id="ARBA00023136"/>
    </source>
</evidence>
<keyword evidence="6 7" id="KW-0472">Membrane</keyword>
<dbReference type="GO" id="GO:0055085">
    <property type="term" value="P:transmembrane transport"/>
    <property type="evidence" value="ECO:0007669"/>
    <property type="project" value="InterPro"/>
</dbReference>
<feature type="transmembrane region" description="Helical" evidence="7">
    <location>
        <begin position="210"/>
        <end position="231"/>
    </location>
</feature>
<reference evidence="8 9" key="1">
    <citation type="submission" date="2018-11" db="EMBL/GenBank/DDBJ databases">
        <title>Multidrug-resistant genes are associated with an 42-kb island TGI1 carrying a complex class 1 integron in a Trueperella pyogenes.</title>
        <authorList>
            <person name="Dong W."/>
        </authorList>
    </citation>
    <scope>NUCLEOTIDE SEQUENCE [LARGE SCALE GENOMIC DNA]</scope>
    <source>
        <strain evidence="8 9">TP4</strain>
    </source>
</reference>
<feature type="transmembrane region" description="Helical" evidence="7">
    <location>
        <begin position="163"/>
        <end position="189"/>
    </location>
</feature>
<dbReference type="InterPro" id="IPR035906">
    <property type="entry name" value="MetI-like_sf"/>
</dbReference>
<dbReference type="InterPro" id="IPR000515">
    <property type="entry name" value="MetI-like"/>
</dbReference>
<sequence length="303" mass="32958">MKTIRLRTPLRAHTAETAASALFLLPILAVFVALVLVPLIQSIAYSFTDYTGLGREIHFVGLSNYVTVFTNPDLRMALGFTVLFAATTTVLITLLAIPLAVVLNNKFFGRDAVRSLFFFLGVPSHAILGLVWLYIFSPLDSGALNSLLKTLHLSPSLWLADSMLARVCVIVVAVWAGIGWHATLYLAYLQAIPTDIYEQSQVDGANSLQQFFHITLPHLVPAILVSTFLLMTSGLKVFELPYAMTKGGPGYSTFTVTQSIVEQGIAQGRYGLGSALAVIFTLASLLIVLAQMYVAKVVSERFA</sequence>
<dbReference type="AlphaFoldDB" id="A0A380M9G1"/>
<comment type="subcellular location">
    <subcellularLocation>
        <location evidence="1 7">Cell membrane</location>
        <topology evidence="1 7">Multi-pass membrane protein</topology>
    </subcellularLocation>
</comment>
<evidence type="ECO:0000313" key="9">
    <source>
        <dbReference type="Proteomes" id="UP000275951"/>
    </source>
</evidence>
<name>A0A380M9G1_9ACTO</name>
<dbReference type="SUPFAM" id="SSF161098">
    <property type="entry name" value="MetI-like"/>
    <property type="match status" value="1"/>
</dbReference>
<gene>
    <name evidence="8" type="ORF">EBQ10_06150</name>
</gene>
<evidence type="ECO:0000256" key="7">
    <source>
        <dbReference type="RuleBase" id="RU363032"/>
    </source>
</evidence>
<feature type="transmembrane region" description="Helical" evidence="7">
    <location>
        <begin position="21"/>
        <end position="44"/>
    </location>
</feature>
<evidence type="ECO:0000256" key="4">
    <source>
        <dbReference type="ARBA" id="ARBA00022692"/>
    </source>
</evidence>
<evidence type="ECO:0000256" key="3">
    <source>
        <dbReference type="ARBA" id="ARBA00022475"/>
    </source>
</evidence>
<protein>
    <submittedName>
        <fullName evidence="8">Sugar ABC transporter permease</fullName>
    </submittedName>
</protein>
<evidence type="ECO:0000256" key="2">
    <source>
        <dbReference type="ARBA" id="ARBA00022448"/>
    </source>
</evidence>
<dbReference type="EMBL" id="CP033905">
    <property type="protein sequence ID" value="AZR06916.1"/>
    <property type="molecule type" value="Genomic_DNA"/>
</dbReference>
<dbReference type="PANTHER" id="PTHR30193:SF37">
    <property type="entry name" value="INNER MEMBRANE ABC TRANSPORTER PERMEASE PROTEIN YCJO"/>
    <property type="match status" value="1"/>
</dbReference>
<dbReference type="Gene3D" id="1.10.3720.10">
    <property type="entry name" value="MetI-like"/>
    <property type="match status" value="1"/>
</dbReference>
<organism evidence="8 9">
    <name type="scientific">Trueperella pyogenes</name>
    <dbReference type="NCBI Taxonomy" id="1661"/>
    <lineage>
        <taxon>Bacteria</taxon>
        <taxon>Bacillati</taxon>
        <taxon>Actinomycetota</taxon>
        <taxon>Actinomycetes</taxon>
        <taxon>Actinomycetales</taxon>
        <taxon>Actinomycetaceae</taxon>
        <taxon>Trueperella</taxon>
    </lineage>
</organism>
<keyword evidence="5 7" id="KW-1133">Transmembrane helix</keyword>
<accession>A0A380M9G1</accession>
<keyword evidence="2 7" id="KW-0813">Transport</keyword>
<feature type="transmembrane region" description="Helical" evidence="7">
    <location>
        <begin position="275"/>
        <end position="295"/>
    </location>
</feature>
<proteinExistence type="inferred from homology"/>
<dbReference type="CDD" id="cd06261">
    <property type="entry name" value="TM_PBP2"/>
    <property type="match status" value="1"/>
</dbReference>
<feature type="transmembrane region" description="Helical" evidence="7">
    <location>
        <begin position="115"/>
        <end position="135"/>
    </location>
</feature>
<dbReference type="Proteomes" id="UP000275951">
    <property type="component" value="Chromosome"/>
</dbReference>
<dbReference type="Pfam" id="PF00528">
    <property type="entry name" value="BPD_transp_1"/>
    <property type="match status" value="1"/>
</dbReference>
<feature type="transmembrane region" description="Helical" evidence="7">
    <location>
        <begin position="77"/>
        <end position="103"/>
    </location>
</feature>
<evidence type="ECO:0000256" key="1">
    <source>
        <dbReference type="ARBA" id="ARBA00004651"/>
    </source>
</evidence>
<keyword evidence="3" id="KW-1003">Cell membrane</keyword>
<evidence type="ECO:0000313" key="8">
    <source>
        <dbReference type="EMBL" id="AZR06916.1"/>
    </source>
</evidence>
<dbReference type="PANTHER" id="PTHR30193">
    <property type="entry name" value="ABC TRANSPORTER PERMEASE PROTEIN"/>
    <property type="match status" value="1"/>
</dbReference>
<evidence type="ECO:0000256" key="5">
    <source>
        <dbReference type="ARBA" id="ARBA00022989"/>
    </source>
</evidence>
<dbReference type="PROSITE" id="PS50928">
    <property type="entry name" value="ABC_TM1"/>
    <property type="match status" value="1"/>
</dbReference>
<dbReference type="GO" id="GO:0005886">
    <property type="term" value="C:plasma membrane"/>
    <property type="evidence" value="ECO:0007669"/>
    <property type="project" value="UniProtKB-SubCell"/>
</dbReference>